<gene>
    <name evidence="2" type="ORF">E1269_21270</name>
</gene>
<keyword evidence="1" id="KW-1133">Transmembrane helix</keyword>
<dbReference type="OrthoDB" id="5197945at2"/>
<dbReference type="InParanoid" id="A0A4R5CWB4"/>
<evidence type="ECO:0000313" key="3">
    <source>
        <dbReference type="Proteomes" id="UP000294739"/>
    </source>
</evidence>
<evidence type="ECO:0000256" key="1">
    <source>
        <dbReference type="SAM" id="Phobius"/>
    </source>
</evidence>
<comment type="caution">
    <text evidence="2">The sequence shown here is derived from an EMBL/GenBank/DDBJ whole genome shotgun (WGS) entry which is preliminary data.</text>
</comment>
<organism evidence="2 3">
    <name type="scientific">Jiangella asiatica</name>
    <dbReference type="NCBI Taxonomy" id="2530372"/>
    <lineage>
        <taxon>Bacteria</taxon>
        <taxon>Bacillati</taxon>
        <taxon>Actinomycetota</taxon>
        <taxon>Actinomycetes</taxon>
        <taxon>Jiangellales</taxon>
        <taxon>Jiangellaceae</taxon>
        <taxon>Jiangella</taxon>
    </lineage>
</organism>
<feature type="transmembrane region" description="Helical" evidence="1">
    <location>
        <begin position="42"/>
        <end position="62"/>
    </location>
</feature>
<protein>
    <submittedName>
        <fullName evidence="2">Uncharacterized protein</fullName>
    </submittedName>
</protein>
<keyword evidence="1" id="KW-0472">Membrane</keyword>
<accession>A0A4R5CWB4</accession>
<dbReference type="EMBL" id="SMKZ01000034">
    <property type="protein sequence ID" value="TDE02824.1"/>
    <property type="molecule type" value="Genomic_DNA"/>
</dbReference>
<name>A0A4R5CWB4_9ACTN</name>
<dbReference type="RefSeq" id="WP_131898255.1">
    <property type="nucleotide sequence ID" value="NZ_SMKZ01000034.1"/>
</dbReference>
<proteinExistence type="predicted"/>
<dbReference type="AlphaFoldDB" id="A0A4R5CWB4"/>
<sequence>MNGEDIPTSDHDRLVEIHTMLREHLAPKVLDHESRIRRLERAIWIAAGVAAAVGSAVGNAFAGGIP</sequence>
<keyword evidence="3" id="KW-1185">Reference proteome</keyword>
<evidence type="ECO:0000313" key="2">
    <source>
        <dbReference type="EMBL" id="TDE02824.1"/>
    </source>
</evidence>
<reference evidence="2 3" key="1">
    <citation type="submission" date="2019-03" db="EMBL/GenBank/DDBJ databases">
        <title>Draft genome sequences of novel Actinobacteria.</title>
        <authorList>
            <person name="Sahin N."/>
            <person name="Ay H."/>
            <person name="Saygin H."/>
        </authorList>
    </citation>
    <scope>NUCLEOTIDE SEQUENCE [LARGE SCALE GENOMIC DNA]</scope>
    <source>
        <strain evidence="2 3">5K138</strain>
    </source>
</reference>
<keyword evidence="1" id="KW-0812">Transmembrane</keyword>
<dbReference type="Proteomes" id="UP000294739">
    <property type="component" value="Unassembled WGS sequence"/>
</dbReference>